<dbReference type="Gene3D" id="3.80.10.10">
    <property type="entry name" value="Ribonuclease Inhibitor"/>
    <property type="match status" value="2"/>
</dbReference>
<dbReference type="Proteomes" id="UP001153076">
    <property type="component" value="Unassembled WGS sequence"/>
</dbReference>
<dbReference type="OrthoDB" id="851662at2759"/>
<evidence type="ECO:0000313" key="2">
    <source>
        <dbReference type="EMBL" id="KAJ8448469.1"/>
    </source>
</evidence>
<comment type="caution">
    <text evidence="2">The sequence shown here is derived from an EMBL/GenBank/DDBJ whole genome shotgun (WGS) entry which is preliminary data.</text>
</comment>
<dbReference type="PANTHER" id="PTHR47186">
    <property type="entry name" value="LEUCINE-RICH REPEAT-CONTAINING PROTEIN 57"/>
    <property type="match status" value="1"/>
</dbReference>
<dbReference type="Pfam" id="PF25019">
    <property type="entry name" value="LRR_R13L1-DRL21"/>
    <property type="match status" value="1"/>
</dbReference>
<dbReference type="InterPro" id="IPR056789">
    <property type="entry name" value="LRR_R13L1-DRL21"/>
</dbReference>
<evidence type="ECO:0000259" key="1">
    <source>
        <dbReference type="Pfam" id="PF25019"/>
    </source>
</evidence>
<protein>
    <recommendedName>
        <fullName evidence="1">R13L1/DRL21-like LRR repeat region domain-containing protein</fullName>
    </recommendedName>
</protein>
<proteinExistence type="predicted"/>
<evidence type="ECO:0000313" key="3">
    <source>
        <dbReference type="Proteomes" id="UP001153076"/>
    </source>
</evidence>
<organism evidence="2 3">
    <name type="scientific">Carnegiea gigantea</name>
    <dbReference type="NCBI Taxonomy" id="171969"/>
    <lineage>
        <taxon>Eukaryota</taxon>
        <taxon>Viridiplantae</taxon>
        <taxon>Streptophyta</taxon>
        <taxon>Embryophyta</taxon>
        <taxon>Tracheophyta</taxon>
        <taxon>Spermatophyta</taxon>
        <taxon>Magnoliopsida</taxon>
        <taxon>eudicotyledons</taxon>
        <taxon>Gunneridae</taxon>
        <taxon>Pentapetalae</taxon>
        <taxon>Caryophyllales</taxon>
        <taxon>Cactineae</taxon>
        <taxon>Cactaceae</taxon>
        <taxon>Cactoideae</taxon>
        <taxon>Echinocereeae</taxon>
        <taxon>Carnegiea</taxon>
    </lineage>
</organism>
<feature type="domain" description="R13L1/DRL21-like LRR repeat region" evidence="1">
    <location>
        <begin position="334"/>
        <end position="441"/>
    </location>
</feature>
<accession>A0A9Q1QNM1</accession>
<dbReference type="EMBL" id="JAKOGI010000030">
    <property type="protein sequence ID" value="KAJ8448469.1"/>
    <property type="molecule type" value="Genomic_DNA"/>
</dbReference>
<name>A0A9Q1QNM1_9CARY</name>
<dbReference type="SUPFAM" id="SSF52058">
    <property type="entry name" value="L domain-like"/>
    <property type="match status" value="1"/>
</dbReference>
<dbReference type="InterPro" id="IPR032675">
    <property type="entry name" value="LRR_dom_sf"/>
</dbReference>
<sequence length="526" mass="58904">MSADISFASARGRRTKCKTSTAQLCDLKNLNQLKGSLKLVIHGVLKDPASDGKEARLSSKDGLELTLVHMNNLKGWWKEAGELIADDTKISSVGLANFQHLFRKSFPNLSRLCILGCPNLNSMPCCPMVEDLMLLGVSGTLLVSMAANSAASTDMPFGFFSKLKALRISNVGDLISLPEECLSHISSLDIQDPKLMNTSRLEEVFTISKSLLSLELTHCHNLRSLSGGLEHLTALENLVIWNWKELDISSSEDIDDGMPWKALKSLRSLRFHIAFWLAIYVPVLKCARAINLTACSDQSFWINRKMSNAQIVKIVARCSTSRLLLFEGELNDPAYEAKEANLISKHGLMDLHIEGDSTLCYEASGSKHDQATTLKGLKPHRNLKKLRISRHRVEELPSWTVNDNLCTSLPNLVEVELYALERCQRVPSFSQLPFLKRLNLCGLYSVEYMESCVPVMLSLPEEALFFPSLQVLELDSIHEHSGMVERSRRKWFDIFGICCFSNSTSDPFLTVTYCAYVIYLECGLFI</sequence>
<gene>
    <name evidence="2" type="ORF">Cgig2_022097</name>
</gene>
<keyword evidence="3" id="KW-1185">Reference proteome</keyword>
<dbReference type="AlphaFoldDB" id="A0A9Q1QNM1"/>
<reference evidence="2" key="1">
    <citation type="submission" date="2022-04" db="EMBL/GenBank/DDBJ databases">
        <title>Carnegiea gigantea Genome sequencing and assembly v2.</title>
        <authorList>
            <person name="Copetti D."/>
            <person name="Sanderson M.J."/>
            <person name="Burquez A."/>
            <person name="Wojciechowski M.F."/>
        </authorList>
    </citation>
    <scope>NUCLEOTIDE SEQUENCE</scope>
    <source>
        <strain evidence="2">SGP5-SGP5p</strain>
        <tissue evidence="2">Aerial part</tissue>
    </source>
</reference>